<name>A0A0G4G509_9ALVE</name>
<proteinExistence type="predicted"/>
<evidence type="ECO:0000256" key="1">
    <source>
        <dbReference type="SAM" id="MobiDB-lite"/>
    </source>
</evidence>
<feature type="region of interest" description="Disordered" evidence="1">
    <location>
        <begin position="241"/>
        <end position="267"/>
    </location>
</feature>
<reference evidence="2" key="1">
    <citation type="submission" date="2014-11" db="EMBL/GenBank/DDBJ databases">
        <authorList>
            <person name="Otto D Thomas"/>
            <person name="Naeem Raeece"/>
        </authorList>
    </citation>
    <scope>NUCLEOTIDE SEQUENCE</scope>
</reference>
<evidence type="ECO:0000313" key="2">
    <source>
        <dbReference type="EMBL" id="CEM23289.1"/>
    </source>
</evidence>
<dbReference type="PhylomeDB" id="A0A0G4G509"/>
<dbReference type="VEuPathDB" id="CryptoDB:Cvel_565"/>
<sequence>MLELKGKKEKPGDFPLLEDQGVPVWMSQCEAKTNRNVHLMGKNADQIAKYEASEYWLAERENPACTKALDELAIKKASGDASLKTHGHFSWVKYHDAILKAIKKCLECVDAARKTAVSQVWMQQAVIPQKFEPFQEVSDHFSLLTKQASQVGALAEASVYIRVAAIRKSLPAFFQNHTAAAWSDDDYNNPDKWLAYCQQQAGKPQTNKFAAFSSGTTCSDSPRTLGAREFHAALFVGGSGFPPANRQQRGRGGNMRRGRGKGCNNGQSGAFHRGYQTVFRWYNINSRFGL</sequence>
<accession>A0A0G4G509</accession>
<gene>
    <name evidence="2" type="ORF">Cvel_565</name>
</gene>
<protein>
    <submittedName>
        <fullName evidence="2">Uncharacterized protein</fullName>
    </submittedName>
</protein>
<dbReference type="AlphaFoldDB" id="A0A0G4G509"/>
<dbReference type="EMBL" id="CDMZ01000883">
    <property type="protein sequence ID" value="CEM23289.1"/>
    <property type="molecule type" value="Genomic_DNA"/>
</dbReference>
<organism evidence="2">
    <name type="scientific">Chromera velia CCMP2878</name>
    <dbReference type="NCBI Taxonomy" id="1169474"/>
    <lineage>
        <taxon>Eukaryota</taxon>
        <taxon>Sar</taxon>
        <taxon>Alveolata</taxon>
        <taxon>Colpodellida</taxon>
        <taxon>Chromeraceae</taxon>
        <taxon>Chromera</taxon>
    </lineage>
</organism>